<dbReference type="InterPro" id="IPR001138">
    <property type="entry name" value="Zn2Cys6_DnaBD"/>
</dbReference>
<evidence type="ECO:0000256" key="2">
    <source>
        <dbReference type="SAM" id="MobiDB-lite"/>
    </source>
</evidence>
<feature type="compositionally biased region" description="Low complexity" evidence="2">
    <location>
        <begin position="215"/>
        <end position="245"/>
    </location>
</feature>
<dbReference type="Proteomes" id="UP000775872">
    <property type="component" value="Unassembled WGS sequence"/>
</dbReference>
<feature type="region of interest" description="Disordered" evidence="2">
    <location>
        <begin position="52"/>
        <end position="77"/>
    </location>
</feature>
<evidence type="ECO:0000313" key="4">
    <source>
        <dbReference type="Proteomes" id="UP000775872"/>
    </source>
</evidence>
<dbReference type="CDD" id="cd00067">
    <property type="entry name" value="GAL4"/>
    <property type="match status" value="1"/>
</dbReference>
<reference evidence="4" key="1">
    <citation type="submission" date="2019-06" db="EMBL/GenBank/DDBJ databases">
        <authorList>
            <person name="Broberg M."/>
        </authorList>
    </citation>
    <scope>NUCLEOTIDE SEQUENCE [LARGE SCALE GENOMIC DNA]</scope>
</reference>
<keyword evidence="1" id="KW-0539">Nucleus</keyword>
<feature type="region of interest" description="Disordered" evidence="2">
    <location>
        <begin position="128"/>
        <end position="148"/>
    </location>
</feature>
<name>A0A9N9ZEK8_9HYPO</name>
<accession>A0A9N9ZEK8</accession>
<dbReference type="GO" id="GO:0000981">
    <property type="term" value="F:DNA-binding transcription factor activity, RNA polymerase II-specific"/>
    <property type="evidence" value="ECO:0007669"/>
    <property type="project" value="InterPro"/>
</dbReference>
<feature type="region of interest" description="Disordered" evidence="2">
    <location>
        <begin position="164"/>
        <end position="245"/>
    </location>
</feature>
<protein>
    <submittedName>
        <fullName evidence="3">Uncharacterized protein</fullName>
    </submittedName>
</protein>
<keyword evidence="4" id="KW-1185">Reference proteome</keyword>
<dbReference type="EMBL" id="CABFOC020000046">
    <property type="protein sequence ID" value="CAH0054076.1"/>
    <property type="molecule type" value="Genomic_DNA"/>
</dbReference>
<dbReference type="PANTHER" id="PTHR37534">
    <property type="entry name" value="TRANSCRIPTIONAL ACTIVATOR PROTEIN UGA3"/>
    <property type="match status" value="1"/>
</dbReference>
<evidence type="ECO:0000256" key="1">
    <source>
        <dbReference type="ARBA" id="ARBA00023242"/>
    </source>
</evidence>
<dbReference type="PANTHER" id="PTHR37534:SF46">
    <property type="entry name" value="ZN(II)2CYS6 TRANSCRIPTION FACTOR (EUROFUNG)"/>
    <property type="match status" value="1"/>
</dbReference>
<gene>
    <name evidence="3" type="ORF">CSOL1703_00015269</name>
</gene>
<sequence>METSARRRRVETSRRRTGCQACRNRRKKCVACVQRGLDCIYQRPLVFKGFNEQRIDSPEDSRHGDTKRGPEGGRLVRESSTFDLGNTVIYASREQAGYAPKPHENTCVSSQSDNLTSTKVLSLSRVSEPPSLTWGSISKPTSKPSLPSLDEYVSGLQLHEIRRQWKDDTVGPGPRTVEDSVRLKLFPPNDFGGAGTEGDSDSGHFSNQSPPHPMQTPSSSTSHSQSWGESPRSASDRSSSQPRSFPLRPEVEEALLMYFGQQVLPRTPVGVTFPQWFYKNRCFRAAVLALSSSFLKLDRNPGNSHNVANAAVHAYGRNDKINWLYYDTAVKTLNEQLESPHKEDLEQLAGAALLLAYHDIEVGTPLGVRNHACGLDALASRMDFSTCSTPGLFKAWRMLRCDRKFSSLATRKTITAVDAYDMSSVLDQQIAIREVLIGLWKLHSRYFMEATFLSNSQMDSSLPPFSCANNDEEEGSIVPSPSERVSQWLQLVLNRDCDVHQAQQKDFYSDSLTQHVIKQQCTYFAKQLDQWYEGVAESDLPRVKIGTDSDFVTSSSISDVLVTYRLSNESKALDHILYLLSRMICNYLRSVFNPGAVAPVSEAWAKVILGIICGMNFTRQNFTLFRVDMLLLITALLSEGTRVVMIILEHVIPQIKSIDEADPGFFTWAYLKSILHLVIQERLQGRTIRLIIDDSIQDSEQRHTAVRHRLVAFGDFSAQGQFRDVYSVE</sequence>
<proteinExistence type="predicted"/>
<comment type="caution">
    <text evidence="3">The sequence shown here is derived from an EMBL/GenBank/DDBJ whole genome shotgun (WGS) entry which is preliminary data.</text>
</comment>
<evidence type="ECO:0000313" key="3">
    <source>
        <dbReference type="EMBL" id="CAH0054076.1"/>
    </source>
</evidence>
<dbReference type="GO" id="GO:0008270">
    <property type="term" value="F:zinc ion binding"/>
    <property type="evidence" value="ECO:0007669"/>
    <property type="project" value="InterPro"/>
</dbReference>
<dbReference type="AlphaFoldDB" id="A0A9N9ZEK8"/>
<organism evidence="3 4">
    <name type="scientific">Clonostachys solani</name>
    <dbReference type="NCBI Taxonomy" id="160281"/>
    <lineage>
        <taxon>Eukaryota</taxon>
        <taxon>Fungi</taxon>
        <taxon>Dikarya</taxon>
        <taxon>Ascomycota</taxon>
        <taxon>Pezizomycotina</taxon>
        <taxon>Sordariomycetes</taxon>
        <taxon>Hypocreomycetidae</taxon>
        <taxon>Hypocreales</taxon>
        <taxon>Bionectriaceae</taxon>
        <taxon>Clonostachys</taxon>
    </lineage>
</organism>
<reference evidence="3 4" key="2">
    <citation type="submission" date="2021-10" db="EMBL/GenBank/DDBJ databases">
        <authorList>
            <person name="Piombo E."/>
        </authorList>
    </citation>
    <scope>NUCLEOTIDE SEQUENCE [LARGE SCALE GENOMIC DNA]</scope>
</reference>
<dbReference type="OrthoDB" id="39175at2759"/>
<feature type="compositionally biased region" description="Low complexity" evidence="2">
    <location>
        <begin position="136"/>
        <end position="148"/>
    </location>
</feature>